<evidence type="ECO:0000256" key="3">
    <source>
        <dbReference type="ARBA" id="ARBA00022679"/>
    </source>
</evidence>
<feature type="binding site" evidence="10">
    <location>
        <position position="134"/>
    </location>
    <ligand>
        <name>sn-glycerol 3-phosphate</name>
        <dbReference type="ChEBI" id="CHEBI:57597"/>
    </ligand>
</feature>
<dbReference type="PIRSF" id="PIRSF000538">
    <property type="entry name" value="GlpK"/>
    <property type="match status" value="1"/>
</dbReference>
<dbReference type="GO" id="GO:0005524">
    <property type="term" value="F:ATP binding"/>
    <property type="evidence" value="ECO:0007669"/>
    <property type="project" value="UniProtKB-UniRule"/>
</dbReference>
<feature type="binding site" evidence="10">
    <location>
        <position position="82"/>
    </location>
    <ligand>
        <name>glycerol</name>
        <dbReference type="ChEBI" id="CHEBI:17754"/>
    </ligand>
</feature>
<feature type="binding site" evidence="10">
    <location>
        <position position="12"/>
    </location>
    <ligand>
        <name>ADP</name>
        <dbReference type="ChEBI" id="CHEBI:456216"/>
    </ligand>
</feature>
<name>A0AAP5I622_9CYAN</name>
<dbReference type="GO" id="GO:0019563">
    <property type="term" value="P:glycerol catabolic process"/>
    <property type="evidence" value="ECO:0007669"/>
    <property type="project" value="UniProtKB-UniRule"/>
</dbReference>
<dbReference type="Proteomes" id="UP000667802">
    <property type="component" value="Unassembled WGS sequence"/>
</dbReference>
<dbReference type="PANTHER" id="PTHR10196:SF69">
    <property type="entry name" value="GLYCEROL KINASE"/>
    <property type="match status" value="1"/>
</dbReference>
<dbReference type="FunFam" id="3.30.420.40:FF:000007">
    <property type="entry name" value="Glycerol kinase"/>
    <property type="match status" value="1"/>
</dbReference>
<dbReference type="Pfam" id="PF00370">
    <property type="entry name" value="FGGY_N"/>
    <property type="match status" value="1"/>
</dbReference>
<dbReference type="PROSITE" id="PS00445">
    <property type="entry name" value="FGGY_KINASES_2"/>
    <property type="match status" value="1"/>
</dbReference>
<evidence type="ECO:0000256" key="9">
    <source>
        <dbReference type="ARBA" id="ARBA00054633"/>
    </source>
</evidence>
<evidence type="ECO:0000256" key="2">
    <source>
        <dbReference type="ARBA" id="ARBA00009156"/>
    </source>
</evidence>
<dbReference type="GO" id="GO:0006072">
    <property type="term" value="P:glycerol-3-phosphate metabolic process"/>
    <property type="evidence" value="ECO:0007669"/>
    <property type="project" value="InterPro"/>
</dbReference>
<feature type="binding site" evidence="10">
    <location>
        <position position="409"/>
    </location>
    <ligand>
        <name>ATP</name>
        <dbReference type="ChEBI" id="CHEBI:30616"/>
    </ligand>
</feature>
<evidence type="ECO:0000313" key="14">
    <source>
        <dbReference type="EMBL" id="MDR9893145.1"/>
    </source>
</evidence>
<keyword evidence="5 10" id="KW-0418">Kinase</keyword>
<dbReference type="InterPro" id="IPR018484">
    <property type="entry name" value="FGGY_N"/>
</dbReference>
<evidence type="ECO:0000256" key="4">
    <source>
        <dbReference type="ARBA" id="ARBA00022741"/>
    </source>
</evidence>
<protein>
    <recommendedName>
        <fullName evidence="10">Glycerol kinase</fullName>
        <ecNumber evidence="10">2.7.1.30</ecNumber>
    </recommendedName>
    <alternativeName>
        <fullName evidence="10">ATP:glycerol 3-phosphotransferase</fullName>
    </alternativeName>
    <alternativeName>
        <fullName evidence="10">Glycerokinase</fullName>
        <shortName evidence="10">GK</shortName>
    </alternativeName>
</protein>
<dbReference type="FunFam" id="3.30.420.40:FF:000008">
    <property type="entry name" value="Glycerol kinase"/>
    <property type="match status" value="1"/>
</dbReference>
<feature type="binding site" evidence="10">
    <location>
        <position position="312"/>
    </location>
    <ligand>
        <name>ATP</name>
        <dbReference type="ChEBI" id="CHEBI:30616"/>
    </ligand>
</feature>
<keyword evidence="4 10" id="KW-0547">Nucleotide-binding</keyword>
<feature type="binding site" evidence="10">
    <location>
        <position position="413"/>
    </location>
    <ligand>
        <name>ADP</name>
        <dbReference type="ChEBI" id="CHEBI:456216"/>
    </ligand>
</feature>
<dbReference type="Gene3D" id="3.30.420.40">
    <property type="match status" value="2"/>
</dbReference>
<feature type="binding site" evidence="10">
    <location>
        <position position="83"/>
    </location>
    <ligand>
        <name>sn-glycerol 3-phosphate</name>
        <dbReference type="ChEBI" id="CHEBI:57597"/>
    </ligand>
</feature>
<feature type="binding site" evidence="10">
    <location>
        <position position="308"/>
    </location>
    <ligand>
        <name>ADP</name>
        <dbReference type="ChEBI" id="CHEBI:456216"/>
    </ligand>
</feature>
<dbReference type="InterPro" id="IPR018483">
    <property type="entry name" value="Carb_kinase_FGGY_CS"/>
</dbReference>
<dbReference type="NCBIfam" id="TIGR01311">
    <property type="entry name" value="glycerol_kin"/>
    <property type="match status" value="1"/>
</dbReference>
<dbReference type="Pfam" id="PF02782">
    <property type="entry name" value="FGGY_C"/>
    <property type="match status" value="1"/>
</dbReference>
<dbReference type="HAMAP" id="MF_00186">
    <property type="entry name" value="Glycerol_kin"/>
    <property type="match status" value="1"/>
</dbReference>
<dbReference type="InterPro" id="IPR018485">
    <property type="entry name" value="FGGY_C"/>
</dbReference>
<evidence type="ECO:0000256" key="6">
    <source>
        <dbReference type="ARBA" id="ARBA00022798"/>
    </source>
</evidence>
<feature type="domain" description="Carbohydrate kinase FGGY N-terminal" evidence="12">
    <location>
        <begin position="4"/>
        <end position="250"/>
    </location>
</feature>
<reference evidence="15" key="1">
    <citation type="journal article" date="2021" name="Science">
        <title>Hunting the eagle killer: A cyanobacterial neurotoxin causes vacuolar myelinopathy.</title>
        <authorList>
            <person name="Breinlinger S."/>
            <person name="Phillips T.J."/>
            <person name="Haram B.N."/>
            <person name="Mares J."/>
            <person name="Martinez Yerena J.A."/>
            <person name="Hrouzek P."/>
            <person name="Sobotka R."/>
            <person name="Henderson W.M."/>
            <person name="Schmieder P."/>
            <person name="Williams S.M."/>
            <person name="Lauderdale J.D."/>
            <person name="Wilde H.D."/>
            <person name="Gerrin W."/>
            <person name="Kust A."/>
            <person name="Washington J.W."/>
            <person name="Wagner C."/>
            <person name="Geier B."/>
            <person name="Liebeke M."/>
            <person name="Enke H."/>
            <person name="Niedermeyer T.H.J."/>
            <person name="Wilde S.B."/>
        </authorList>
    </citation>
    <scope>NUCLEOTIDE SEQUENCE [LARGE SCALE GENOMIC DNA]</scope>
    <source>
        <strain evidence="15">Thurmond2011</strain>
    </source>
</reference>
<comment type="function">
    <text evidence="9 10">Key enzyme in the regulation of glycerol uptake and metabolism. Catalyzes the phosphorylation of glycerol to yield sn-glycerol 3-phosphate.</text>
</comment>
<dbReference type="EMBL" id="JAALHA020000001">
    <property type="protein sequence ID" value="MDR9893145.1"/>
    <property type="molecule type" value="Genomic_DNA"/>
</dbReference>
<dbReference type="GO" id="GO:0005829">
    <property type="term" value="C:cytosol"/>
    <property type="evidence" value="ECO:0007669"/>
    <property type="project" value="TreeGrafter"/>
</dbReference>
<feature type="binding site" evidence="10">
    <location>
        <position position="14"/>
    </location>
    <ligand>
        <name>ATP</name>
        <dbReference type="ChEBI" id="CHEBI:30616"/>
    </ligand>
</feature>
<evidence type="ECO:0000256" key="10">
    <source>
        <dbReference type="HAMAP-Rule" id="MF_00186"/>
    </source>
</evidence>
<comment type="catalytic activity">
    <reaction evidence="8 10">
        <text>glycerol + ATP = sn-glycerol 3-phosphate + ADP + H(+)</text>
        <dbReference type="Rhea" id="RHEA:21644"/>
        <dbReference type="ChEBI" id="CHEBI:15378"/>
        <dbReference type="ChEBI" id="CHEBI:17754"/>
        <dbReference type="ChEBI" id="CHEBI:30616"/>
        <dbReference type="ChEBI" id="CHEBI:57597"/>
        <dbReference type="ChEBI" id="CHEBI:456216"/>
        <dbReference type="EC" id="2.7.1.30"/>
    </reaction>
</comment>
<feature type="binding site" evidence="10">
    <location>
        <position position="243"/>
    </location>
    <ligand>
        <name>glycerol</name>
        <dbReference type="ChEBI" id="CHEBI:17754"/>
    </ligand>
</feature>
<accession>A0AAP5I622</accession>
<evidence type="ECO:0000256" key="11">
    <source>
        <dbReference type="RuleBase" id="RU003733"/>
    </source>
</evidence>
<feature type="binding site" evidence="10">
    <location>
        <position position="13"/>
    </location>
    <ligand>
        <name>ATP</name>
        <dbReference type="ChEBI" id="CHEBI:30616"/>
    </ligand>
</feature>
<dbReference type="CDD" id="cd07786">
    <property type="entry name" value="FGGY_EcGK_like"/>
    <property type="match status" value="1"/>
</dbReference>
<comment type="caution">
    <text evidence="14">The sequence shown here is derived from an EMBL/GenBank/DDBJ whole genome shotgun (WGS) entry which is preliminary data.</text>
</comment>
<evidence type="ECO:0000256" key="8">
    <source>
        <dbReference type="ARBA" id="ARBA00052101"/>
    </source>
</evidence>
<dbReference type="GO" id="GO:0004370">
    <property type="term" value="F:glycerol kinase activity"/>
    <property type="evidence" value="ECO:0007669"/>
    <property type="project" value="UniProtKB-UniRule"/>
</dbReference>
<dbReference type="PANTHER" id="PTHR10196">
    <property type="entry name" value="SUGAR KINASE"/>
    <property type="match status" value="1"/>
</dbReference>
<feature type="binding site" evidence="10">
    <location>
        <position position="244"/>
    </location>
    <ligand>
        <name>glycerol</name>
        <dbReference type="ChEBI" id="CHEBI:17754"/>
    </ligand>
</feature>
<comment type="activity regulation">
    <text evidence="10">Inhibited by fructose 1,6-bisphosphate (FBP).</text>
</comment>
<sequence length="494" mass="54426">MTKYILAFDQGTTSSRSIIFDHDGQILTIAQKEFQQIFPRSGWVEHDADEIWSSQIGVANEALARIGIKARDIAAIGITNQRETTILWDRKTGKPIHNAIVWQDRRTAAYCDELKAAGYETTFQKKTGLVIDAYFSGTKLKWLLDNVPSAREKAERGELAFGTVDSWLIWKLTEGELHITDVTNASRTLLFNIHTQQWDDELLSILDIPPSVLPQVRSSSEVYAYTSEGLLGSRIPIAGIAGDQQAATFGQASLQCGMAKNTYGTGCFMLLNTGNKPMQSHHKLLTTIAWSINGRTDYALEGSVFVAGAVVQWLRDGLGIIKYSADVEPLACSVPDNGGVYFVPAFVGLGAPYWDSYARGTIVGLSRGSTSAHIARAALESIAYQTFDVIDAMGQDSQLDLSELRVDGGASRNDLLMQFQADILGVPVVRPKITETTALGAAYLAGLAVGYWESKAEIVEQWRVDKRFEPTMSADHRQTLLNSWRQAIAQTRHR</sequence>
<feature type="binding site" evidence="10">
    <location>
        <position position="83"/>
    </location>
    <ligand>
        <name>glycerol</name>
        <dbReference type="ChEBI" id="CHEBI:17754"/>
    </ligand>
</feature>
<organism evidence="14 15">
    <name type="scientific">Aetokthonos hydrillicola Thurmond2011</name>
    <dbReference type="NCBI Taxonomy" id="2712845"/>
    <lineage>
        <taxon>Bacteria</taxon>
        <taxon>Bacillati</taxon>
        <taxon>Cyanobacteriota</taxon>
        <taxon>Cyanophyceae</taxon>
        <taxon>Nostocales</taxon>
        <taxon>Hapalosiphonaceae</taxon>
        <taxon>Aetokthonos</taxon>
    </lineage>
</organism>
<dbReference type="InterPro" id="IPR000577">
    <property type="entry name" value="Carb_kinase_FGGY"/>
</dbReference>
<evidence type="ECO:0000313" key="15">
    <source>
        <dbReference type="Proteomes" id="UP000667802"/>
    </source>
</evidence>
<feature type="binding site" evidence="10">
    <location>
        <position position="243"/>
    </location>
    <ligand>
        <name>sn-glycerol 3-phosphate</name>
        <dbReference type="ChEBI" id="CHEBI:57597"/>
    </ligand>
</feature>
<evidence type="ECO:0000256" key="7">
    <source>
        <dbReference type="ARBA" id="ARBA00022840"/>
    </source>
</evidence>
<dbReference type="SUPFAM" id="SSF53067">
    <property type="entry name" value="Actin-like ATPase domain"/>
    <property type="match status" value="2"/>
</dbReference>
<evidence type="ECO:0000256" key="5">
    <source>
        <dbReference type="ARBA" id="ARBA00022777"/>
    </source>
</evidence>
<evidence type="ECO:0000259" key="13">
    <source>
        <dbReference type="Pfam" id="PF02782"/>
    </source>
</evidence>
<keyword evidence="3 10" id="KW-0808">Transferase</keyword>
<feature type="binding site" evidence="10">
    <location>
        <position position="134"/>
    </location>
    <ligand>
        <name>glycerol</name>
        <dbReference type="ChEBI" id="CHEBI:17754"/>
    </ligand>
</feature>
<dbReference type="EC" id="2.7.1.30" evidence="10"/>
<evidence type="ECO:0000256" key="1">
    <source>
        <dbReference type="ARBA" id="ARBA00005190"/>
    </source>
</evidence>
<feature type="binding site" evidence="10">
    <location>
        <position position="82"/>
    </location>
    <ligand>
        <name>sn-glycerol 3-phosphate</name>
        <dbReference type="ChEBI" id="CHEBI:57597"/>
    </ligand>
</feature>
<gene>
    <name evidence="10 14" type="primary">glpK</name>
    <name evidence="14" type="ORF">G7B40_000910</name>
</gene>
<comment type="similarity">
    <text evidence="2 10 11">Belongs to the FGGY kinase family.</text>
</comment>
<dbReference type="AlphaFoldDB" id="A0AAP5I622"/>
<dbReference type="RefSeq" id="WP_208340990.1">
    <property type="nucleotide sequence ID" value="NZ_CAWQFN010000771.1"/>
</dbReference>
<feature type="binding site" evidence="10">
    <location>
        <position position="16"/>
    </location>
    <ligand>
        <name>ADP</name>
        <dbReference type="ChEBI" id="CHEBI:456216"/>
    </ligand>
</feature>
<dbReference type="InterPro" id="IPR043129">
    <property type="entry name" value="ATPase_NBD"/>
</dbReference>
<keyword evidence="7 10" id="KW-0067">ATP-binding</keyword>
<proteinExistence type="inferred from homology"/>
<keyword evidence="15" id="KW-1185">Reference proteome</keyword>
<feature type="binding site" evidence="10">
    <location>
        <position position="409"/>
    </location>
    <ligand>
        <name>ADP</name>
        <dbReference type="ChEBI" id="CHEBI:456216"/>
    </ligand>
</feature>
<dbReference type="PROSITE" id="PS00933">
    <property type="entry name" value="FGGY_KINASES_1"/>
    <property type="match status" value="1"/>
</dbReference>
<keyword evidence="6 10" id="KW-0319">Glycerol metabolism</keyword>
<evidence type="ECO:0000259" key="12">
    <source>
        <dbReference type="Pfam" id="PF00370"/>
    </source>
</evidence>
<feature type="binding site" evidence="10">
    <location>
        <position position="12"/>
    </location>
    <ligand>
        <name>ATP</name>
        <dbReference type="ChEBI" id="CHEBI:30616"/>
    </ligand>
</feature>
<feature type="binding site" evidence="10">
    <location>
        <position position="265"/>
    </location>
    <ligand>
        <name>ATP</name>
        <dbReference type="ChEBI" id="CHEBI:30616"/>
    </ligand>
</feature>
<feature type="binding site" evidence="10">
    <location>
        <position position="12"/>
    </location>
    <ligand>
        <name>sn-glycerol 3-phosphate</name>
        <dbReference type="ChEBI" id="CHEBI:57597"/>
    </ligand>
</feature>
<dbReference type="NCBIfam" id="NF000756">
    <property type="entry name" value="PRK00047.1"/>
    <property type="match status" value="1"/>
</dbReference>
<comment type="pathway">
    <text evidence="1 10">Polyol metabolism; glycerol degradation via glycerol kinase pathway; sn-glycerol 3-phosphate from glycerol: step 1/1.</text>
</comment>
<feature type="binding site" evidence="10">
    <location>
        <position position="308"/>
    </location>
    <ligand>
        <name>ATP</name>
        <dbReference type="ChEBI" id="CHEBI:30616"/>
    </ligand>
</feature>
<feature type="domain" description="Carbohydrate kinase FGGY C-terminal" evidence="13">
    <location>
        <begin position="260"/>
        <end position="448"/>
    </location>
</feature>
<feature type="binding site" evidence="10">
    <location>
        <position position="265"/>
    </location>
    <ligand>
        <name>ADP</name>
        <dbReference type="ChEBI" id="CHEBI:456216"/>
    </ligand>
</feature>
<dbReference type="InterPro" id="IPR005999">
    <property type="entry name" value="Glycerol_kin"/>
</dbReference>